<name>A0AA46URK6_VIBPH</name>
<gene>
    <name evidence="1" type="ORF">M5598_28040</name>
</gene>
<dbReference type="Proteomes" id="UP001163036">
    <property type="component" value="Plasmid pVP-16-VB00198-1"/>
</dbReference>
<dbReference type="RefSeq" id="WP_258667240.1">
    <property type="nucleotide sequence ID" value="NZ_CP062152.1"/>
</dbReference>
<evidence type="ECO:0000313" key="1">
    <source>
        <dbReference type="EMBL" id="UYV29836.1"/>
    </source>
</evidence>
<sequence length="277" mass="31920">MKVHNFNIKEEDKVHDCVLIERDDAVQYIFPFEVIYDENGSKAKMLEFKKHGSDHIVNPMGFIVDRISRLRDYNTSFTHVVFGDDEAEINENYIQKRKTRDTLFVDGIELKEGGSIHVDFRDKDGNVTHSETISHLKGTQVAQQSVHPHGVFRHFIFDVGQTPKKVDENGNPRFTKNPSINKFVMSNGIYEEDVIKGFSKAFNSYSPILVAIAKEMEKKGIDRIYLELLIEPWAKSFSPTRYLAGGDFNYISRKNIQLIECQCPRHTVTVKSILDFK</sequence>
<proteinExistence type="predicted"/>
<dbReference type="EMBL" id="CP097357">
    <property type="protein sequence ID" value="UYV29836.1"/>
    <property type="molecule type" value="Genomic_DNA"/>
</dbReference>
<dbReference type="AlphaFoldDB" id="A0AA46URK6"/>
<accession>A0AA46URK6</accession>
<evidence type="ECO:0000313" key="2">
    <source>
        <dbReference type="Proteomes" id="UP001163036"/>
    </source>
</evidence>
<geneLocation type="plasmid" evidence="1 2">
    <name>pVP-16-VB00198-1</name>
</geneLocation>
<keyword evidence="1" id="KW-0614">Plasmid</keyword>
<protein>
    <submittedName>
        <fullName evidence="1">Uncharacterized protein</fullName>
    </submittedName>
</protein>
<organism evidence="1 2">
    <name type="scientific">Vibrio parahaemolyticus</name>
    <dbReference type="NCBI Taxonomy" id="670"/>
    <lineage>
        <taxon>Bacteria</taxon>
        <taxon>Pseudomonadati</taxon>
        <taxon>Pseudomonadota</taxon>
        <taxon>Gammaproteobacteria</taxon>
        <taxon>Vibrionales</taxon>
        <taxon>Vibrionaceae</taxon>
        <taxon>Vibrio</taxon>
    </lineage>
</organism>
<reference evidence="1" key="1">
    <citation type="submission" date="2022-05" db="EMBL/GenBank/DDBJ databases">
        <title>Megaplasmid of Vibrio parahaemolyticus.</title>
        <authorList>
            <person name="Strauch E."/>
            <person name="Borowiak M."/>
        </authorList>
    </citation>
    <scope>NUCLEOTIDE SEQUENCE</scope>
    <source>
        <strain evidence="1">16-VB00198</strain>
        <plasmid evidence="1">pVP-16-VB00198-1</plasmid>
    </source>
</reference>